<gene>
    <name evidence="2" type="ORF">GKD88_01520</name>
    <name evidence="1" type="ORF">GKE08_01510</name>
</gene>
<comment type="caution">
    <text evidence="1">The sequence shown here is derived from an EMBL/GenBank/DDBJ whole genome shotgun (WGS) entry which is preliminary data.</text>
</comment>
<dbReference type="Proteomes" id="UP000480929">
    <property type="component" value="Unassembled WGS sequence"/>
</dbReference>
<dbReference type="RefSeq" id="WP_154237648.1">
    <property type="nucleotide sequence ID" value="NZ_WKPI01000001.1"/>
</dbReference>
<evidence type="ECO:0000313" key="1">
    <source>
        <dbReference type="EMBL" id="MSA88009.1"/>
    </source>
</evidence>
<proteinExistence type="predicted"/>
<dbReference type="EMBL" id="WKPI01000001">
    <property type="protein sequence ID" value="MSC31805.1"/>
    <property type="molecule type" value="Genomic_DNA"/>
</dbReference>
<dbReference type="AlphaFoldDB" id="A0A6N7S2N1"/>
<sequence length="241" mass="28333">MKNKERIAEFLQVIADQKGLLYFNRDAYSVYQEMLETDWIEPKTARMILITLLAKIMEKAELLEYNKTAITALIQEECGLTEKIAEEISAIYAVFLSAENRKRWNCKKDAGLDEFCEKSWHFDLELERSWYSYCVHVDAEIRTTIDIRVDDKRKIRAEIQAELDENPWITAESILTIYTQKIKIGIADDFERYVQAEDDYPPEAEDYEGNFEEIISEFCDRYGLELLDYSFVGMTSDYIPN</sequence>
<keyword evidence="4" id="KW-1185">Reference proteome</keyword>
<dbReference type="EMBL" id="WKPJ01000001">
    <property type="protein sequence ID" value="MSA88009.1"/>
    <property type="molecule type" value="Genomic_DNA"/>
</dbReference>
<evidence type="ECO:0000313" key="3">
    <source>
        <dbReference type="Proteomes" id="UP000433575"/>
    </source>
</evidence>
<organism evidence="1 3">
    <name type="scientific">Holdemania massiliensis</name>
    <dbReference type="NCBI Taxonomy" id="1468449"/>
    <lineage>
        <taxon>Bacteria</taxon>
        <taxon>Bacillati</taxon>
        <taxon>Bacillota</taxon>
        <taxon>Erysipelotrichia</taxon>
        <taxon>Erysipelotrichales</taxon>
        <taxon>Erysipelotrichaceae</taxon>
        <taxon>Holdemania</taxon>
    </lineage>
</organism>
<reference evidence="3 4" key="1">
    <citation type="journal article" date="2019" name="Nat. Med.">
        <title>A library of human gut bacterial isolates paired with longitudinal multiomics data enables mechanistic microbiome research.</title>
        <authorList>
            <person name="Poyet M."/>
            <person name="Groussin M."/>
            <person name="Gibbons S.M."/>
            <person name="Avila-Pacheco J."/>
            <person name="Jiang X."/>
            <person name="Kearney S.M."/>
            <person name="Perrotta A.R."/>
            <person name="Berdy B."/>
            <person name="Zhao S."/>
            <person name="Lieberman T.D."/>
            <person name="Swanson P.K."/>
            <person name="Smith M."/>
            <person name="Roesemann S."/>
            <person name="Alexander J.E."/>
            <person name="Rich S.A."/>
            <person name="Livny J."/>
            <person name="Vlamakis H."/>
            <person name="Clish C."/>
            <person name="Bullock K."/>
            <person name="Deik A."/>
            <person name="Scott J."/>
            <person name="Pierce K.A."/>
            <person name="Xavier R.J."/>
            <person name="Alm E.J."/>
        </authorList>
    </citation>
    <scope>NUCLEOTIDE SEQUENCE [LARGE SCALE GENOMIC DNA]</scope>
    <source>
        <strain evidence="1 3">BIOML-A4</strain>
        <strain evidence="2 4">BIOML-A5</strain>
    </source>
</reference>
<evidence type="ECO:0000313" key="2">
    <source>
        <dbReference type="EMBL" id="MSC31805.1"/>
    </source>
</evidence>
<protein>
    <submittedName>
        <fullName evidence="1">Uncharacterized protein</fullName>
    </submittedName>
</protein>
<name>A0A6N7S2N1_9FIRM</name>
<dbReference type="Proteomes" id="UP000433575">
    <property type="component" value="Unassembled WGS sequence"/>
</dbReference>
<evidence type="ECO:0000313" key="4">
    <source>
        <dbReference type="Proteomes" id="UP000480929"/>
    </source>
</evidence>
<accession>A0A6N7S2N1</accession>